<dbReference type="KEGG" id="acht:bsdcttw_04960"/>
<proteinExistence type="predicted"/>
<name>A0A7I8DK98_9FIRM</name>
<accession>A0A7I8DK98</accession>
<reference evidence="1 2" key="2">
    <citation type="submission" date="2020-08" db="EMBL/GenBank/DDBJ databases">
        <authorList>
            <person name="Ueki A."/>
            <person name="Tonouchi A."/>
        </authorList>
    </citation>
    <scope>NUCLEOTIDE SEQUENCE [LARGE SCALE GENOMIC DNA]</scope>
    <source>
        <strain evidence="1 2">CTTW</strain>
    </source>
</reference>
<gene>
    <name evidence="1" type="ORF">bsdcttw_04960</name>
</gene>
<protein>
    <submittedName>
        <fullName evidence="1">Uncharacterized protein</fullName>
    </submittedName>
</protein>
<evidence type="ECO:0000313" key="2">
    <source>
        <dbReference type="Proteomes" id="UP000515703"/>
    </source>
</evidence>
<organism evidence="1 2">
    <name type="scientific">Anaerocolumna chitinilytica</name>
    <dbReference type="NCBI Taxonomy" id="1727145"/>
    <lineage>
        <taxon>Bacteria</taxon>
        <taxon>Bacillati</taxon>
        <taxon>Bacillota</taxon>
        <taxon>Clostridia</taxon>
        <taxon>Lachnospirales</taxon>
        <taxon>Lachnospiraceae</taxon>
        <taxon>Anaerocolumna</taxon>
    </lineage>
</organism>
<keyword evidence="2" id="KW-1185">Reference proteome</keyword>
<dbReference type="AlphaFoldDB" id="A0A7I8DK98"/>
<dbReference type="RefSeq" id="WP_185257880.1">
    <property type="nucleotide sequence ID" value="NZ_AP023368.1"/>
</dbReference>
<evidence type="ECO:0000313" key="1">
    <source>
        <dbReference type="EMBL" id="BCJ97455.1"/>
    </source>
</evidence>
<dbReference type="EMBL" id="AP023368">
    <property type="protein sequence ID" value="BCJ97455.1"/>
    <property type="molecule type" value="Genomic_DNA"/>
</dbReference>
<reference evidence="1 2" key="1">
    <citation type="submission" date="2020-08" db="EMBL/GenBank/DDBJ databases">
        <title>Draft genome sequencing of an Anaerocolumna strain isolated from anoxic soil subjected to BSD treatment.</title>
        <authorList>
            <person name="Uek A."/>
            <person name="Tonouchi A."/>
        </authorList>
    </citation>
    <scope>NUCLEOTIDE SEQUENCE [LARGE SCALE GENOMIC DNA]</scope>
    <source>
        <strain evidence="1 2">CTTW</strain>
    </source>
</reference>
<dbReference type="Proteomes" id="UP000515703">
    <property type="component" value="Chromosome"/>
</dbReference>
<sequence length="279" mass="33426">MNNLDSNYYEMIKKAIGRSNRSDLQHNTSFEELIYYDEYNNIILREIKYSSKDVTYEIHDNTYDQLGNLTIEKYTYIINNKAYAYEVKTFYEYVYDNENHIILRKTFNQDHRLSELIRNQYEQDKLIKKEVYINLNDNIDFTTGSDYIYKHLKKVHFYYYNEKNKLLQEKVCLPSGVISCYIIYTKTGMVERVENPFKSGYSWSIESICAGSYEISVKESIFNDEILKSIVDLLCEHYMDCHWILLDLSAVSNRNFNEEKVNDMMKLYGTNNNIIFNYI</sequence>